<dbReference type="Proteomes" id="UP000823388">
    <property type="component" value="Chromosome 2K"/>
</dbReference>
<dbReference type="EMBL" id="CM029039">
    <property type="protein sequence ID" value="KAG2643103.1"/>
    <property type="molecule type" value="Genomic_DNA"/>
</dbReference>
<feature type="domain" description="KIB1-4 beta-propeller" evidence="1">
    <location>
        <begin position="3"/>
        <end position="263"/>
    </location>
</feature>
<protein>
    <recommendedName>
        <fullName evidence="1">KIB1-4 beta-propeller domain-containing protein</fullName>
    </recommendedName>
</protein>
<organism evidence="2 3">
    <name type="scientific">Panicum virgatum</name>
    <name type="common">Blackwell switchgrass</name>
    <dbReference type="NCBI Taxonomy" id="38727"/>
    <lineage>
        <taxon>Eukaryota</taxon>
        <taxon>Viridiplantae</taxon>
        <taxon>Streptophyta</taxon>
        <taxon>Embryophyta</taxon>
        <taxon>Tracheophyta</taxon>
        <taxon>Spermatophyta</taxon>
        <taxon>Magnoliopsida</taxon>
        <taxon>Liliopsida</taxon>
        <taxon>Poales</taxon>
        <taxon>Poaceae</taxon>
        <taxon>PACMAD clade</taxon>
        <taxon>Panicoideae</taxon>
        <taxon>Panicodae</taxon>
        <taxon>Paniceae</taxon>
        <taxon>Panicinae</taxon>
        <taxon>Panicum</taxon>
        <taxon>Panicum sect. Hiantes</taxon>
    </lineage>
</organism>
<dbReference type="PANTHER" id="PTHR33127:SF5">
    <property type="entry name" value="TRANSMEMBRANE PROTEIN"/>
    <property type="match status" value="1"/>
</dbReference>
<keyword evidence="3" id="KW-1185">Reference proteome</keyword>
<evidence type="ECO:0000259" key="1">
    <source>
        <dbReference type="Pfam" id="PF03478"/>
    </source>
</evidence>
<dbReference type="Pfam" id="PF03478">
    <property type="entry name" value="Beta-prop_KIB1-4"/>
    <property type="match status" value="1"/>
</dbReference>
<sequence>MDEMEGHRYWATPQGWLVMAARSSPATFHWDPFTGARISLPPDREGFLGGGGGGLKRCLLSCKPAVADPSCSLVLVVDLDQTVLWYCRPLGAGGDDGDRWRRHEYEFAAAGAETLGSVLWSMERLASVGGSFFMSLIDKVARLDFLPEPQFTVIPEDLSTASWPPWAPWAVSSTSQLVESRGSLFCVRFILSDLRMRFVAGIGVFRLDLSAQAWVRVGSLGGRAFLVHHEFGASLDPQEEAAGLKGDCIYYCMPNDKALYVYDRERGTTAFANPGSCLADRCSAKVLMPTC</sequence>
<dbReference type="InterPro" id="IPR005174">
    <property type="entry name" value="KIB1-4_b-propeller"/>
</dbReference>
<evidence type="ECO:0000313" key="2">
    <source>
        <dbReference type="EMBL" id="KAG2643103.1"/>
    </source>
</evidence>
<evidence type="ECO:0000313" key="3">
    <source>
        <dbReference type="Proteomes" id="UP000823388"/>
    </source>
</evidence>
<dbReference type="PANTHER" id="PTHR33127">
    <property type="entry name" value="TRANSMEMBRANE PROTEIN"/>
    <property type="match status" value="1"/>
</dbReference>
<gene>
    <name evidence="2" type="ORF">PVAP13_2KG332235</name>
</gene>
<reference evidence="2" key="1">
    <citation type="submission" date="2020-05" db="EMBL/GenBank/DDBJ databases">
        <title>WGS assembly of Panicum virgatum.</title>
        <authorList>
            <person name="Lovell J.T."/>
            <person name="Jenkins J."/>
            <person name="Shu S."/>
            <person name="Juenger T.E."/>
            <person name="Schmutz J."/>
        </authorList>
    </citation>
    <scope>NUCLEOTIDE SEQUENCE</scope>
    <source>
        <strain evidence="2">AP13</strain>
    </source>
</reference>
<dbReference type="AlphaFoldDB" id="A0A8T0WEN3"/>
<proteinExistence type="predicted"/>
<name>A0A8T0WEN3_PANVG</name>
<accession>A0A8T0WEN3</accession>
<comment type="caution">
    <text evidence="2">The sequence shown here is derived from an EMBL/GenBank/DDBJ whole genome shotgun (WGS) entry which is preliminary data.</text>
</comment>